<name>A0A0B4XB13_9HYPH</name>
<sequence>MPLIVSKDGFYIAGAMQNPLDTDAMVMNSVENDLGSKDDRSQGQYLGYLFRAGENQTQ</sequence>
<proteinExistence type="predicted"/>
<gene>
    <name evidence="1" type="ORF">RGR602_PC01154</name>
</gene>
<evidence type="ECO:0000313" key="1">
    <source>
        <dbReference type="EMBL" id="AJD45184.1"/>
    </source>
</evidence>
<dbReference type="KEGG" id="rga:RGR602_PC01154"/>
<dbReference type="EMBL" id="CP006880">
    <property type="protein sequence ID" value="AJD45184.1"/>
    <property type="molecule type" value="Genomic_DNA"/>
</dbReference>
<keyword evidence="1" id="KW-0614">Plasmid</keyword>
<organism evidence="1 2">
    <name type="scientific">Rhizobium gallicum bv. gallicum R602sp</name>
    <dbReference type="NCBI Taxonomy" id="1041138"/>
    <lineage>
        <taxon>Bacteria</taxon>
        <taxon>Pseudomonadati</taxon>
        <taxon>Pseudomonadota</taxon>
        <taxon>Alphaproteobacteria</taxon>
        <taxon>Hyphomicrobiales</taxon>
        <taxon>Rhizobiaceae</taxon>
        <taxon>Rhizobium/Agrobacterium group</taxon>
        <taxon>Rhizobium</taxon>
    </lineage>
</organism>
<dbReference type="HOGENOM" id="CLU_2976185_0_0_5"/>
<dbReference type="AlphaFoldDB" id="A0A0B4XB13"/>
<protein>
    <submittedName>
        <fullName evidence="1">Uncharacterized protein</fullName>
    </submittedName>
</protein>
<evidence type="ECO:0000313" key="2">
    <source>
        <dbReference type="Proteomes" id="UP000031368"/>
    </source>
</evidence>
<keyword evidence="2" id="KW-1185">Reference proteome</keyword>
<accession>A0A0B4XB13</accession>
<reference evidence="1 2" key="1">
    <citation type="submission" date="2013-11" db="EMBL/GenBank/DDBJ databases">
        <title>Complete genome sequence of Rhizobium gallicum bv. gallicum R602.</title>
        <authorList>
            <person name="Bustos P."/>
            <person name="Santamaria R.I."/>
            <person name="Lozano L."/>
            <person name="Acosta J.L."/>
            <person name="Ormeno-Orrillo E."/>
            <person name="Rogel M.A."/>
            <person name="Romero D."/>
            <person name="Cevallos M.A."/>
            <person name="Martinez-Romero E."/>
            <person name="Gonzalez V."/>
        </authorList>
    </citation>
    <scope>NUCLEOTIDE SEQUENCE [LARGE SCALE GENOMIC DNA]</scope>
    <source>
        <strain evidence="1 2">R602</strain>
        <plasmid evidence="1 2">pRgalR602c</plasmid>
    </source>
</reference>
<geneLocation type="plasmid" evidence="1 2">
    <name>pRgalR602c</name>
</geneLocation>
<dbReference type="Proteomes" id="UP000031368">
    <property type="component" value="Plasmid pRgalR602c"/>
</dbReference>